<dbReference type="InterPro" id="IPR000164">
    <property type="entry name" value="Histone_H3/CENP-A"/>
</dbReference>
<reference evidence="10" key="1">
    <citation type="submission" date="2012-08" db="EMBL/GenBank/DDBJ databases">
        <title>The Genome Sequence of Wuchereria bancrofti.</title>
        <authorList>
            <person name="Nutman T.B."/>
            <person name="Fink D.L."/>
            <person name="Russ C."/>
            <person name="Young S."/>
            <person name="Zeng Q."/>
            <person name="Koehrsen M."/>
            <person name="Alvarado L."/>
            <person name="Berlin A."/>
            <person name="Chapman S.B."/>
            <person name="Chen Z."/>
            <person name="Freedman E."/>
            <person name="Gellesch M."/>
            <person name="Goldberg J."/>
            <person name="Griggs A."/>
            <person name="Gujja S."/>
            <person name="Heilman E.R."/>
            <person name="Heiman D."/>
            <person name="Hepburn T."/>
            <person name="Howarth C."/>
            <person name="Jen D."/>
            <person name="Larson L."/>
            <person name="Lewis B."/>
            <person name="Mehta T."/>
            <person name="Park D."/>
            <person name="Pearson M."/>
            <person name="Roberts A."/>
            <person name="Saif S."/>
            <person name="Shea T."/>
            <person name="Shenoy N."/>
            <person name="Sisk P."/>
            <person name="Stolte C."/>
            <person name="Sykes S."/>
            <person name="Walk T."/>
            <person name="White J."/>
            <person name="Yandava C."/>
            <person name="Haas B."/>
            <person name="Henn M.R."/>
            <person name="Nusbaum C."/>
            <person name="Birren B."/>
        </authorList>
    </citation>
    <scope>NUCLEOTIDE SEQUENCE [LARGE SCALE GENOMIC DNA]</scope>
    <source>
        <strain evidence="10">NA</strain>
    </source>
</reference>
<dbReference type="InterPro" id="IPR009072">
    <property type="entry name" value="Histone-fold"/>
</dbReference>
<sequence length="200" mass="23041">MLIAAAEMVRTKADVRRYDLSSSSSRNHSAVEDSVLPVIHHQNTSPKLQHVRGREEDWKKIITESEGGLNRSGGHPRYGHKAVHDSRKRSRRYRHVLIFLNLLCEMEGIRALKEIRKYQKSTMLLIRKLPFARLVKEIANEMSDSSVGYRFAVEAIAAVQEAAEAFMVQFFENALLCSQHAKRITVMQRDVQLVRRLFNI</sequence>
<evidence type="ECO:0000256" key="1">
    <source>
        <dbReference type="ARBA" id="ARBA00004123"/>
    </source>
</evidence>
<keyword evidence="6" id="KW-0539">Nucleus</keyword>
<dbReference type="Proteomes" id="UP000004810">
    <property type="component" value="Unassembled WGS sequence"/>
</dbReference>
<dbReference type="InterPro" id="IPR007125">
    <property type="entry name" value="H2A/H2B/H3"/>
</dbReference>
<keyword evidence="7" id="KW-0544">Nucleosome core</keyword>
<dbReference type="AlphaFoldDB" id="J9BGK9"/>
<evidence type="ECO:0000256" key="2">
    <source>
        <dbReference type="ARBA" id="ARBA00004286"/>
    </source>
</evidence>
<protein>
    <submittedName>
        <fullName evidence="9">Histone H3</fullName>
    </submittedName>
</protein>
<dbReference type="GO" id="GO:0030527">
    <property type="term" value="F:structural constituent of chromatin"/>
    <property type="evidence" value="ECO:0007669"/>
    <property type="project" value="InterPro"/>
</dbReference>
<name>J9BGK9_WUCBA</name>
<evidence type="ECO:0000313" key="10">
    <source>
        <dbReference type="Proteomes" id="UP000004810"/>
    </source>
</evidence>
<accession>J9BGK9</accession>
<gene>
    <name evidence="9" type="ORF">WUBG_02638</name>
</gene>
<comment type="subcellular location">
    <subcellularLocation>
        <location evidence="2">Chromosome</location>
    </subcellularLocation>
    <subcellularLocation>
        <location evidence="1">Nucleus</location>
    </subcellularLocation>
</comment>
<dbReference type="EMBL" id="ADBV01000727">
    <property type="protein sequence ID" value="EJW86450.1"/>
    <property type="molecule type" value="Genomic_DNA"/>
</dbReference>
<evidence type="ECO:0000256" key="3">
    <source>
        <dbReference type="ARBA" id="ARBA00010343"/>
    </source>
</evidence>
<evidence type="ECO:0000259" key="8">
    <source>
        <dbReference type="Pfam" id="PF00125"/>
    </source>
</evidence>
<organism evidence="9 10">
    <name type="scientific">Wuchereria bancrofti</name>
    <dbReference type="NCBI Taxonomy" id="6293"/>
    <lineage>
        <taxon>Eukaryota</taxon>
        <taxon>Metazoa</taxon>
        <taxon>Ecdysozoa</taxon>
        <taxon>Nematoda</taxon>
        <taxon>Chromadorea</taxon>
        <taxon>Rhabditida</taxon>
        <taxon>Spirurina</taxon>
        <taxon>Spiruromorpha</taxon>
        <taxon>Filarioidea</taxon>
        <taxon>Onchocercidae</taxon>
        <taxon>Wuchereria</taxon>
    </lineage>
</organism>
<proteinExistence type="inferred from homology"/>
<evidence type="ECO:0000313" key="9">
    <source>
        <dbReference type="EMBL" id="EJW86450.1"/>
    </source>
</evidence>
<dbReference type="GO" id="GO:0000786">
    <property type="term" value="C:nucleosome"/>
    <property type="evidence" value="ECO:0007669"/>
    <property type="project" value="UniProtKB-KW"/>
</dbReference>
<dbReference type="Pfam" id="PF00125">
    <property type="entry name" value="Histone"/>
    <property type="match status" value="1"/>
</dbReference>
<evidence type="ECO:0000256" key="4">
    <source>
        <dbReference type="ARBA" id="ARBA00022454"/>
    </source>
</evidence>
<dbReference type="PROSITE" id="PS00959">
    <property type="entry name" value="HISTONE_H3_2"/>
    <property type="match status" value="1"/>
</dbReference>
<evidence type="ECO:0000256" key="5">
    <source>
        <dbReference type="ARBA" id="ARBA00023125"/>
    </source>
</evidence>
<dbReference type="SMART" id="SM00428">
    <property type="entry name" value="H3"/>
    <property type="match status" value="1"/>
</dbReference>
<dbReference type="SUPFAM" id="SSF47113">
    <property type="entry name" value="Histone-fold"/>
    <property type="match status" value="1"/>
</dbReference>
<dbReference type="GO" id="GO:0003677">
    <property type="term" value="F:DNA binding"/>
    <property type="evidence" value="ECO:0007669"/>
    <property type="project" value="UniProtKB-KW"/>
</dbReference>
<dbReference type="Gene3D" id="1.10.20.10">
    <property type="entry name" value="Histone, subunit A"/>
    <property type="match status" value="1"/>
</dbReference>
<comment type="similarity">
    <text evidence="3">Belongs to the histone H3 family.</text>
</comment>
<keyword evidence="5" id="KW-0238">DNA-binding</keyword>
<evidence type="ECO:0000256" key="7">
    <source>
        <dbReference type="ARBA" id="ARBA00023269"/>
    </source>
</evidence>
<dbReference type="PRINTS" id="PR00622">
    <property type="entry name" value="HISTONEH3"/>
</dbReference>
<dbReference type="FunFam" id="1.10.20.10:FF:000085">
    <property type="entry name" value="Histone H3.2"/>
    <property type="match status" value="1"/>
</dbReference>
<dbReference type="GO" id="GO:0005634">
    <property type="term" value="C:nucleus"/>
    <property type="evidence" value="ECO:0007669"/>
    <property type="project" value="UniProtKB-SubCell"/>
</dbReference>
<comment type="caution">
    <text evidence="9">The sequence shown here is derived from an EMBL/GenBank/DDBJ whole genome shotgun (WGS) entry which is preliminary data.</text>
</comment>
<dbReference type="GO" id="GO:0046982">
    <property type="term" value="F:protein heterodimerization activity"/>
    <property type="evidence" value="ECO:0007669"/>
    <property type="project" value="InterPro"/>
</dbReference>
<evidence type="ECO:0000256" key="6">
    <source>
        <dbReference type="ARBA" id="ARBA00023242"/>
    </source>
</evidence>
<dbReference type="PANTHER" id="PTHR11426">
    <property type="entry name" value="HISTONE H3"/>
    <property type="match status" value="1"/>
</dbReference>
<keyword evidence="4" id="KW-0158">Chromosome</keyword>
<feature type="domain" description="Core Histone H2A/H2B/H3" evidence="8">
    <location>
        <begin position="110"/>
        <end position="197"/>
    </location>
</feature>
<dbReference type="CDD" id="cd22911">
    <property type="entry name" value="HFD_H3"/>
    <property type="match status" value="1"/>
</dbReference>